<dbReference type="Gene3D" id="1.20.120.1760">
    <property type="match status" value="1"/>
</dbReference>
<dbReference type="AlphaFoldDB" id="A0A382MQ63"/>
<reference evidence="1" key="1">
    <citation type="submission" date="2018-05" db="EMBL/GenBank/DDBJ databases">
        <authorList>
            <person name="Lanie J.A."/>
            <person name="Ng W.-L."/>
            <person name="Kazmierczak K.M."/>
            <person name="Andrzejewski T.M."/>
            <person name="Davidsen T.M."/>
            <person name="Wayne K.J."/>
            <person name="Tettelin H."/>
            <person name="Glass J.I."/>
            <person name="Rusch D."/>
            <person name="Podicherti R."/>
            <person name="Tsui H.-C.T."/>
            <person name="Winkler M.E."/>
        </authorList>
    </citation>
    <scope>NUCLEOTIDE SEQUENCE</scope>
</reference>
<dbReference type="EMBL" id="UINC01095126">
    <property type="protein sequence ID" value="SVC50959.1"/>
    <property type="molecule type" value="Genomic_DNA"/>
</dbReference>
<name>A0A382MQ63_9ZZZZ</name>
<feature type="non-terminal residue" evidence="1">
    <location>
        <position position="245"/>
    </location>
</feature>
<proteinExistence type="predicted"/>
<organism evidence="1">
    <name type="scientific">marine metagenome</name>
    <dbReference type="NCBI Taxonomy" id="408172"/>
    <lineage>
        <taxon>unclassified sequences</taxon>
        <taxon>metagenomes</taxon>
        <taxon>ecological metagenomes</taxon>
    </lineage>
</organism>
<accession>A0A382MQ63</accession>
<sequence>MTSLKTAVIRTVAPKKGTYFLFRRNIAGLCVFKRLILSLQRAGIENFIILAQDISSADKYWMELDIQNDFRFKSNIQWNNLSKEIFKDELISIGLPLGSSNVLFVESDLVTTTGLIKNFITATLELQTGEIAGLVSEFGHSDGMYVLPTSSISHYLHFKTFEKPVVPIILSGPWFYRQRVKDLQSAQSVEKNLLNEHKLHYRQAMDIWVNSLFAAKISSLLAKTPITPNQITLFGMVIGMVSGIL</sequence>
<evidence type="ECO:0000313" key="1">
    <source>
        <dbReference type="EMBL" id="SVC50959.1"/>
    </source>
</evidence>
<gene>
    <name evidence="1" type="ORF">METZ01_LOCUS303813</name>
</gene>
<protein>
    <submittedName>
        <fullName evidence="1">Uncharacterized protein</fullName>
    </submittedName>
</protein>
<dbReference type="InterPro" id="IPR043130">
    <property type="entry name" value="CDP-OH_PTrfase_TM_dom"/>
</dbReference>